<keyword evidence="4 7" id="KW-0812">Transmembrane</keyword>
<evidence type="ECO:0000313" key="8">
    <source>
        <dbReference type="EMBL" id="OQD86081.1"/>
    </source>
</evidence>
<feature type="transmembrane region" description="Helical" evidence="7">
    <location>
        <begin position="77"/>
        <end position="98"/>
    </location>
</feature>
<keyword evidence="6 7" id="KW-0472">Membrane</keyword>
<dbReference type="Pfam" id="PF07690">
    <property type="entry name" value="MFS_1"/>
    <property type="match status" value="2"/>
</dbReference>
<dbReference type="EMBL" id="MDYN01000008">
    <property type="protein sequence ID" value="OQD86081.1"/>
    <property type="molecule type" value="Genomic_DNA"/>
</dbReference>
<evidence type="ECO:0000256" key="2">
    <source>
        <dbReference type="ARBA" id="ARBA00008335"/>
    </source>
</evidence>
<evidence type="ECO:0000256" key="4">
    <source>
        <dbReference type="ARBA" id="ARBA00022692"/>
    </source>
</evidence>
<evidence type="ECO:0000256" key="6">
    <source>
        <dbReference type="ARBA" id="ARBA00023136"/>
    </source>
</evidence>
<evidence type="ECO:0000256" key="1">
    <source>
        <dbReference type="ARBA" id="ARBA00004141"/>
    </source>
</evidence>
<evidence type="ECO:0000256" key="5">
    <source>
        <dbReference type="ARBA" id="ARBA00022989"/>
    </source>
</evidence>
<dbReference type="SUPFAM" id="SSF103473">
    <property type="entry name" value="MFS general substrate transporter"/>
    <property type="match status" value="1"/>
</dbReference>
<evidence type="ECO:0000256" key="7">
    <source>
        <dbReference type="SAM" id="Phobius"/>
    </source>
</evidence>
<gene>
    <name evidence="8" type="ORF">PENANT_c008G03258</name>
</gene>
<evidence type="ECO:0008006" key="10">
    <source>
        <dbReference type="Google" id="ProtNLM"/>
    </source>
</evidence>
<comment type="similarity">
    <text evidence="2">Belongs to the major facilitator superfamily.</text>
</comment>
<accession>A0A1V6QA21</accession>
<feature type="transmembrane region" description="Helical" evidence="7">
    <location>
        <begin position="280"/>
        <end position="298"/>
    </location>
</feature>
<dbReference type="PANTHER" id="PTHR43791">
    <property type="entry name" value="PERMEASE-RELATED"/>
    <property type="match status" value="1"/>
</dbReference>
<dbReference type="PANTHER" id="PTHR43791:SF38">
    <property type="entry name" value="MAJOR FACILITATOR SUPERFAMILY (MFS) PROFILE DOMAIN-CONTAINING PROTEIN"/>
    <property type="match status" value="1"/>
</dbReference>
<comment type="subcellular location">
    <subcellularLocation>
        <location evidence="1">Membrane</location>
        <topology evidence="1">Multi-pass membrane protein</topology>
    </subcellularLocation>
</comment>
<proteinExistence type="inferred from homology"/>
<sequence>MSVATSADLAMSDLDTAFANYEPDTELEKKLVRKLDKYILPPLWLMCLLAFIDRNNIGNAKAAGMSRDLDLSSSRYAMLINVFFIAYVILEVPSNLILARFRPSWYLPALMVAWGSLVAGMSQVQSYRGILVIRFFLGLIEAGFMPGVMLIMSCWYKKNEIGKRFSIFFTAICIAGAISGLLSGAIISGLEGVHDYPLSTRRLTPAERQLAYVRILHDKQENTPTEKQMSILQSLFSAMADPRTYFFIVLYLLNNGVATISYFIPTVIQDMGYRGTGAQWMTVPLWLVATVFLILVSLSSDRTQNRQWHIVFGLTLATISGIIIVTVKQTAPRYAFICFYVSGVFCAFPLILTWTSETMAQPIEKRAVAIALVNGVGDLAALYGSRMWPDSDAPDYKPGFTAMVAMCGGGALITASDKSGTNCLRCQKSGLECLEAPEKPKQDCFKHGQNPSLRGKGPPVYGESALSFAADQIWMDPSSEYSFQDETDEIASEYCVISVPNEPLRSRPPSECRYTPSSSTEPPAPVTIVTVPLHDTKYQASSHSTSAISPRSPSAQHVVQQRLKSMNEAYLLRHFQMHLAPWLDAGDPKRHFVAEIADRASQSPLLLSACLAVSAMHLSQTTRAVSTEVADSYHERCILIMLPSLDKSALKISIDILLSTTVILRFFEQISSYIPSIDPQRHLLAGSVYISSHVDCAISGGLASASFWVFVIQDIQFALTYRKSLRLAFAPFDERLRCWWASKQVLSVSDWVNRAIWLLAETIDFCYNVSGRNYGGYLGRSGRIALKKRILEWENGRPDAFMPLHVSPPDRERGNPFPVVLHMNLWHSTAVQHICLAKALVLIDESEETPENQEQISQTLNYLFGVALSADDEPSLRIMACHTLSALPG</sequence>
<dbReference type="InterPro" id="IPR011701">
    <property type="entry name" value="MFS"/>
</dbReference>
<dbReference type="FunFam" id="1.20.1250.20:FF:000013">
    <property type="entry name" value="MFS general substrate transporter"/>
    <property type="match status" value="1"/>
</dbReference>
<protein>
    <recommendedName>
        <fullName evidence="10">Major facilitator superfamily (MFS) profile domain-containing protein</fullName>
    </recommendedName>
</protein>
<feature type="transmembrane region" description="Helical" evidence="7">
    <location>
        <begin position="310"/>
        <end position="327"/>
    </location>
</feature>
<dbReference type="InterPro" id="IPR021858">
    <property type="entry name" value="Fun_TF"/>
</dbReference>
<dbReference type="Pfam" id="PF11951">
    <property type="entry name" value="Fungal_trans_2"/>
    <property type="match status" value="1"/>
</dbReference>
<feature type="transmembrane region" description="Helical" evidence="7">
    <location>
        <begin position="245"/>
        <end position="268"/>
    </location>
</feature>
<keyword evidence="5 7" id="KW-1133">Transmembrane helix</keyword>
<feature type="transmembrane region" description="Helical" evidence="7">
    <location>
        <begin position="334"/>
        <end position="354"/>
    </location>
</feature>
<dbReference type="Proteomes" id="UP000191672">
    <property type="component" value="Unassembled WGS sequence"/>
</dbReference>
<comment type="caution">
    <text evidence="8">The sequence shown here is derived from an EMBL/GenBank/DDBJ whole genome shotgun (WGS) entry which is preliminary data.</text>
</comment>
<feature type="transmembrane region" description="Helical" evidence="7">
    <location>
        <begin position="167"/>
        <end position="190"/>
    </location>
</feature>
<feature type="transmembrane region" description="Helical" evidence="7">
    <location>
        <begin position="105"/>
        <end position="124"/>
    </location>
</feature>
<name>A0A1V6QA21_9EURO</name>
<evidence type="ECO:0000256" key="3">
    <source>
        <dbReference type="ARBA" id="ARBA00022448"/>
    </source>
</evidence>
<dbReference type="STRING" id="416450.A0A1V6QA21"/>
<dbReference type="InterPro" id="IPR036259">
    <property type="entry name" value="MFS_trans_sf"/>
</dbReference>
<organism evidence="8 9">
    <name type="scientific">Penicillium antarcticum</name>
    <dbReference type="NCBI Taxonomy" id="416450"/>
    <lineage>
        <taxon>Eukaryota</taxon>
        <taxon>Fungi</taxon>
        <taxon>Dikarya</taxon>
        <taxon>Ascomycota</taxon>
        <taxon>Pezizomycotina</taxon>
        <taxon>Eurotiomycetes</taxon>
        <taxon>Eurotiomycetidae</taxon>
        <taxon>Eurotiales</taxon>
        <taxon>Aspergillaceae</taxon>
        <taxon>Penicillium</taxon>
    </lineage>
</organism>
<dbReference type="AlphaFoldDB" id="A0A1V6QA21"/>
<feature type="transmembrane region" description="Helical" evidence="7">
    <location>
        <begin position="130"/>
        <end position="155"/>
    </location>
</feature>
<dbReference type="Gene3D" id="1.20.1250.20">
    <property type="entry name" value="MFS general substrate transporter like domains"/>
    <property type="match status" value="2"/>
</dbReference>
<keyword evidence="9" id="KW-1185">Reference proteome</keyword>
<evidence type="ECO:0000313" key="9">
    <source>
        <dbReference type="Proteomes" id="UP000191672"/>
    </source>
</evidence>
<reference evidence="9" key="1">
    <citation type="journal article" date="2017" name="Nat. Microbiol.">
        <title>Global analysis of biosynthetic gene clusters reveals vast potential of secondary metabolite production in Penicillium species.</title>
        <authorList>
            <person name="Nielsen J.C."/>
            <person name="Grijseels S."/>
            <person name="Prigent S."/>
            <person name="Ji B."/>
            <person name="Dainat J."/>
            <person name="Nielsen K.F."/>
            <person name="Frisvad J.C."/>
            <person name="Workman M."/>
            <person name="Nielsen J."/>
        </authorList>
    </citation>
    <scope>NUCLEOTIDE SEQUENCE [LARGE SCALE GENOMIC DNA]</scope>
    <source>
        <strain evidence="9">IBT 31811</strain>
    </source>
</reference>
<keyword evidence="3" id="KW-0813">Transport</keyword>
<dbReference type="GO" id="GO:0016020">
    <property type="term" value="C:membrane"/>
    <property type="evidence" value="ECO:0007669"/>
    <property type="project" value="UniProtKB-SubCell"/>
</dbReference>
<dbReference type="GO" id="GO:0022857">
    <property type="term" value="F:transmembrane transporter activity"/>
    <property type="evidence" value="ECO:0007669"/>
    <property type="project" value="InterPro"/>
</dbReference>